<evidence type="ECO:0000313" key="1">
    <source>
        <dbReference type="EMBL" id="WPR89734.1"/>
    </source>
</evidence>
<organism evidence="1 2">
    <name type="scientific">Microbacterium rhizosphaerae</name>
    <dbReference type="NCBI Taxonomy" id="1678237"/>
    <lineage>
        <taxon>Bacteria</taxon>
        <taxon>Bacillati</taxon>
        <taxon>Actinomycetota</taxon>
        <taxon>Actinomycetes</taxon>
        <taxon>Micrococcales</taxon>
        <taxon>Microbacteriaceae</taxon>
        <taxon>Microbacterium</taxon>
    </lineage>
</organism>
<protein>
    <submittedName>
        <fullName evidence="1">DNA-binding protein</fullName>
    </submittedName>
</protein>
<dbReference type="EMBL" id="CP139368">
    <property type="protein sequence ID" value="WPR89734.1"/>
    <property type="molecule type" value="Genomic_DNA"/>
</dbReference>
<dbReference type="GO" id="GO:0003677">
    <property type="term" value="F:DNA binding"/>
    <property type="evidence" value="ECO:0007669"/>
    <property type="project" value="UniProtKB-KW"/>
</dbReference>
<sequence length="75" mass="8392">MDTDLANHLAHSYRTPEQIADEFPTLSKTKLATWRHEGTGPRYRKAGKSVLYVLEEVVEWLEGTARHGTGPGQEG</sequence>
<reference evidence="1 2" key="1">
    <citation type="submission" date="2023-11" db="EMBL/GenBank/DDBJ databases">
        <title>Genome sequence of Microbacterium rhizosphaerae KACC 19337.</title>
        <authorList>
            <person name="Choi H."/>
            <person name="Kim S."/>
            <person name="Kim Y."/>
            <person name="Kwon S.-W."/>
            <person name="Heo J."/>
        </authorList>
    </citation>
    <scope>NUCLEOTIDE SEQUENCE [LARGE SCALE GENOMIC DNA]</scope>
    <source>
        <strain evidence="1 2">KACC 19337</strain>
    </source>
</reference>
<accession>A0ABZ0SNC9</accession>
<dbReference type="RefSeq" id="WP_320942448.1">
    <property type="nucleotide sequence ID" value="NZ_BAABEU010000003.1"/>
</dbReference>
<dbReference type="Proteomes" id="UP001323798">
    <property type="component" value="Chromosome"/>
</dbReference>
<keyword evidence="1" id="KW-0238">DNA-binding</keyword>
<proteinExistence type="predicted"/>
<keyword evidence="2" id="KW-1185">Reference proteome</keyword>
<evidence type="ECO:0000313" key="2">
    <source>
        <dbReference type="Proteomes" id="UP001323798"/>
    </source>
</evidence>
<name>A0ABZ0SNC9_9MICO</name>
<gene>
    <name evidence="1" type="ORF">SM116_00145</name>
</gene>